<evidence type="ECO:0000256" key="3">
    <source>
        <dbReference type="ARBA" id="ARBA00012733"/>
    </source>
</evidence>
<dbReference type="Proteomes" id="UP000429958">
    <property type="component" value="Unassembled WGS sequence"/>
</dbReference>
<dbReference type="GO" id="GO:0005737">
    <property type="term" value="C:cytoplasm"/>
    <property type="evidence" value="ECO:0007669"/>
    <property type="project" value="TreeGrafter"/>
</dbReference>
<dbReference type="Gene3D" id="2.120.10.10">
    <property type="match status" value="1"/>
</dbReference>
<dbReference type="EMBL" id="VUMD01000016">
    <property type="protein sequence ID" value="MSS37950.1"/>
    <property type="molecule type" value="Genomic_DNA"/>
</dbReference>
<dbReference type="Pfam" id="PF24547">
    <property type="entry name" value="DUF7601"/>
    <property type="match status" value="1"/>
</dbReference>
<evidence type="ECO:0000259" key="6">
    <source>
        <dbReference type="Pfam" id="PF13859"/>
    </source>
</evidence>
<dbReference type="InterPro" id="IPR026856">
    <property type="entry name" value="Sialidase_fam"/>
</dbReference>
<reference evidence="8 9" key="1">
    <citation type="submission" date="2019-08" db="EMBL/GenBank/DDBJ databases">
        <title>In-depth cultivation of the pig gut microbiome towards novel bacterial diversity and tailored functional studies.</title>
        <authorList>
            <person name="Wylensek D."/>
            <person name="Hitch T.C.A."/>
            <person name="Clavel T."/>
        </authorList>
    </citation>
    <scope>NUCLEOTIDE SEQUENCE [LARGE SCALE GENOMIC DNA]</scope>
    <source>
        <strain evidence="8 9">WCA-389-WT-23D1</strain>
    </source>
</reference>
<dbReference type="Gene3D" id="2.60.40.1140">
    <property type="entry name" value="Collagen-binding surface protein Cna, B-type domain"/>
    <property type="match status" value="1"/>
</dbReference>
<dbReference type="GO" id="GO:0009313">
    <property type="term" value="P:oligosaccharide catabolic process"/>
    <property type="evidence" value="ECO:0007669"/>
    <property type="project" value="TreeGrafter"/>
</dbReference>
<dbReference type="RefSeq" id="WP_154473386.1">
    <property type="nucleotide sequence ID" value="NZ_VUMD01000016.1"/>
</dbReference>
<sequence length="1338" mass="144290">MKKRVLSFLLCFIMVMTLFCNKLPAYAKAGSSQETGTENLAEETNLKGTSSEARRKEADSQPRKETAERQEADLKSNRSSSKEEGSDTEPATPSSGKRNTDAESATPSSGKRMKRTAETDWALPQAGPLAGSSTTGQPMNGGTGGSQNFRIPAIITLQNGWLMAAADTRWGTGGDGGGLDTIVSISKDNGDTWEYSFPIYFPDSNGYAGNRATTIIDPALIQGSDETIYLIADVNPTGVTTMGGFKMPGAGTGYINIDGVERLALTNNYSKVNISPTNSDITSYPYYVGDVGENGYSPVIDRATSQPTEYVVDEWFNLFKVGEDDSILVLTQKQVNTSQDIKQNVFYKGSDLHVYNTGYMWLLTSTDNGATWNMNDLNPQIKRNTETGLLVSPGRGTLLRDGTIVIPFYNHFDSASSTPNLEHSSFIWSKDDGATWHRTEDVPGTNGFSSECELVELDDGTLRLFVRSSQNAVAYADAVWDGENYVWNTAVVSTGVPARSGCNVSAIMYSQQIDGKDAILVACPGNPNSRSDGRIYVFLVDDDNSMTLGYTFAVNNAYFAYSCLTEHADGKIGLLWEHKGSAITYSIYDITKIALKSAINGERRLTVPLYGTLTESAYGGFEPDPMPDGSILSIDTQESSETMALLGSNHTFSGKSISLRDCLYTFTGDSIKGWTVRSVSNNSIYLNHSVKAGQPNSNTPKTIQVEAGQKEGFSLKTKAANNADTFLYFWKNEQVGKTYSFDRQGNLDQSGKTDFLLYHPADGEKGSAELPGYVKVTDKDAIVSGERYLVVSHVNDSYFVLHPTFSITDRYAHVAKAGGADTVIQITYTGLKDGSVTFTDKVSGYKYIVNIIAPNLVEVPVKAGDTVTFDLNRTEVTHKADDTIALAEAATTKVTTTYNGCQGNLGANSSYTDAAVPMSKALYTFTSKDGGTSYKVSGQTVDGTPVYLSLRDGQAGYPQTFDAANAGTISLSADGSGGFYIRSNTDSYSGYLHFHHQDAKAFRFDQQKNFETLDQLKFQLFRPARESEPHGEIPGYLQVTDAKEIVSGQRYLIVHKVNGAYYALYPSASAGSYYSHVIKANLGSGIVSDTITDTFHTLTITGVAPGVTDFMVNGVVYRIRVTADQSSEAEAATSSNTGNLTVISSGTDDGSVLTFTIILDKPEVSGTFGDMTFTSGIASFTLKPGESKTAAGLPAGTFYSVEEKGNHNYSLAKTNTSGTIRDSATVLVAFESYKGGSGSSGQSGNSETSNDGGSSLTTETPKVPLKATNAINGLIPIRSSFTFFLRNANGQTLQVKTNQGASITLDTLMFNQTEPFTYYLLQHLGMITASATLPYPIR</sequence>
<dbReference type="CDD" id="cd15482">
    <property type="entry name" value="Sialidase_non-viral"/>
    <property type="match status" value="1"/>
</dbReference>
<dbReference type="InterPro" id="IPR011040">
    <property type="entry name" value="Sialidase"/>
</dbReference>
<keyword evidence="9" id="KW-1185">Reference proteome</keyword>
<comment type="similarity">
    <text evidence="2">Belongs to the glycosyl hydrolase 33 family.</text>
</comment>
<dbReference type="PANTHER" id="PTHR10628:SF30">
    <property type="entry name" value="EXO-ALPHA-SIALIDASE"/>
    <property type="match status" value="1"/>
</dbReference>
<evidence type="ECO:0000256" key="4">
    <source>
        <dbReference type="SAM" id="MobiDB-lite"/>
    </source>
</evidence>
<dbReference type="GO" id="GO:0016020">
    <property type="term" value="C:membrane"/>
    <property type="evidence" value="ECO:0007669"/>
    <property type="project" value="TreeGrafter"/>
</dbReference>
<gene>
    <name evidence="8" type="ORF">FYJ39_15650</name>
</gene>
<name>A0A7X2NN51_9CLOT</name>
<feature type="compositionally biased region" description="Basic and acidic residues" evidence="4">
    <location>
        <begin position="52"/>
        <end position="85"/>
    </location>
</feature>
<dbReference type="InterPro" id="IPR055382">
    <property type="entry name" value="DUF7601"/>
</dbReference>
<feature type="compositionally biased region" description="Polar residues" evidence="4">
    <location>
        <begin position="89"/>
        <end position="109"/>
    </location>
</feature>
<dbReference type="GO" id="GO:0006689">
    <property type="term" value="P:ganglioside catabolic process"/>
    <property type="evidence" value="ECO:0007669"/>
    <property type="project" value="TreeGrafter"/>
</dbReference>
<dbReference type="Gene3D" id="2.40.220.10">
    <property type="entry name" value="Intramolecular Trans-sialidase, Domain 3"/>
    <property type="match status" value="1"/>
</dbReference>
<comment type="caution">
    <text evidence="8">The sequence shown here is derived from an EMBL/GenBank/DDBJ whole genome shotgun (WGS) entry which is preliminary data.</text>
</comment>
<feature type="domain" description="DUF7601" evidence="7">
    <location>
        <begin position="1164"/>
        <end position="1226"/>
    </location>
</feature>
<dbReference type="InterPro" id="IPR023364">
    <property type="entry name" value="Trans_sialidase_dom3"/>
</dbReference>
<evidence type="ECO:0000259" key="7">
    <source>
        <dbReference type="Pfam" id="PF24547"/>
    </source>
</evidence>
<evidence type="ECO:0000313" key="9">
    <source>
        <dbReference type="Proteomes" id="UP000429958"/>
    </source>
</evidence>
<feature type="domain" description="Sialidase" evidence="6">
    <location>
        <begin position="152"/>
        <end position="565"/>
    </location>
</feature>
<evidence type="ECO:0000256" key="1">
    <source>
        <dbReference type="ARBA" id="ARBA00000427"/>
    </source>
</evidence>
<dbReference type="Pfam" id="PF13859">
    <property type="entry name" value="BNR_3"/>
    <property type="match status" value="1"/>
</dbReference>
<feature type="region of interest" description="Disordered" evidence="4">
    <location>
        <begin position="31"/>
        <end position="147"/>
    </location>
</feature>
<protein>
    <recommendedName>
        <fullName evidence="3">exo-alpha-sialidase</fullName>
        <ecNumber evidence="3">3.2.1.18</ecNumber>
    </recommendedName>
</protein>
<evidence type="ECO:0000256" key="5">
    <source>
        <dbReference type="SAM" id="SignalP"/>
    </source>
</evidence>
<accession>A0A7X2NN51</accession>
<keyword evidence="5" id="KW-0732">Signal</keyword>
<dbReference type="EC" id="3.2.1.18" evidence="3"/>
<organism evidence="8 9">
    <name type="scientific">Clostridium porci</name>
    <dbReference type="NCBI Taxonomy" id="2605778"/>
    <lineage>
        <taxon>Bacteria</taxon>
        <taxon>Bacillati</taxon>
        <taxon>Bacillota</taxon>
        <taxon>Clostridia</taxon>
        <taxon>Eubacteriales</taxon>
        <taxon>Clostridiaceae</taxon>
        <taxon>Clostridium</taxon>
    </lineage>
</organism>
<dbReference type="InterPro" id="IPR036278">
    <property type="entry name" value="Sialidase_sf"/>
</dbReference>
<dbReference type="PANTHER" id="PTHR10628">
    <property type="entry name" value="SIALIDASE"/>
    <property type="match status" value="1"/>
</dbReference>
<evidence type="ECO:0000313" key="8">
    <source>
        <dbReference type="EMBL" id="MSS37950.1"/>
    </source>
</evidence>
<feature type="chain" id="PRO_5030882758" description="exo-alpha-sialidase" evidence="5">
    <location>
        <begin position="28"/>
        <end position="1338"/>
    </location>
</feature>
<feature type="region of interest" description="Disordered" evidence="4">
    <location>
        <begin position="1235"/>
        <end position="1261"/>
    </location>
</feature>
<feature type="compositionally biased region" description="Polar residues" evidence="4">
    <location>
        <begin position="1247"/>
        <end position="1260"/>
    </location>
</feature>
<evidence type="ECO:0000256" key="2">
    <source>
        <dbReference type="ARBA" id="ARBA00009348"/>
    </source>
</evidence>
<feature type="signal peptide" evidence="5">
    <location>
        <begin position="1"/>
        <end position="27"/>
    </location>
</feature>
<dbReference type="SUPFAM" id="SSF50939">
    <property type="entry name" value="Sialidases"/>
    <property type="match status" value="1"/>
</dbReference>
<comment type="catalytic activity">
    <reaction evidence="1">
        <text>Hydrolysis of alpha-(2-&gt;3)-, alpha-(2-&gt;6)-, alpha-(2-&gt;8)- glycosidic linkages of terminal sialic acid residues in oligosaccharides, glycoproteins, glycolipids, colominic acid and synthetic substrates.</text>
        <dbReference type="EC" id="3.2.1.18"/>
    </reaction>
</comment>
<proteinExistence type="inferred from homology"/>
<dbReference type="GO" id="GO:0004308">
    <property type="term" value="F:exo-alpha-sialidase activity"/>
    <property type="evidence" value="ECO:0007669"/>
    <property type="project" value="UniProtKB-EC"/>
</dbReference>